<dbReference type="InterPro" id="IPR016181">
    <property type="entry name" value="Acyl_CoA_acyltransferase"/>
</dbReference>
<dbReference type="PANTHER" id="PTHR43877:SF2">
    <property type="entry name" value="AMINOALKYLPHOSPHONATE N-ACETYLTRANSFERASE-RELATED"/>
    <property type="match status" value="1"/>
</dbReference>
<dbReference type="GO" id="GO:0016747">
    <property type="term" value="F:acyltransferase activity, transferring groups other than amino-acyl groups"/>
    <property type="evidence" value="ECO:0007669"/>
    <property type="project" value="InterPro"/>
</dbReference>
<dbReference type="KEGG" id="ima:PO878_05565"/>
<dbReference type="PROSITE" id="PS51186">
    <property type="entry name" value="GNAT"/>
    <property type="match status" value="1"/>
</dbReference>
<gene>
    <name evidence="4" type="ORF">PO878_05565</name>
</gene>
<name>A0AAE9YGS1_9ACTN</name>
<feature type="domain" description="N-acetyltransferase" evidence="3">
    <location>
        <begin position="15"/>
        <end position="164"/>
    </location>
</feature>
<dbReference type="Proteomes" id="UP001216390">
    <property type="component" value="Chromosome"/>
</dbReference>
<dbReference type="Gene3D" id="3.40.630.30">
    <property type="match status" value="1"/>
</dbReference>
<keyword evidence="5" id="KW-1185">Reference proteome</keyword>
<evidence type="ECO:0000313" key="4">
    <source>
        <dbReference type="EMBL" id="WCO68192.1"/>
    </source>
</evidence>
<organism evidence="4 5">
    <name type="scientific">Iamia majanohamensis</name>
    <dbReference type="NCBI Taxonomy" id="467976"/>
    <lineage>
        <taxon>Bacteria</taxon>
        <taxon>Bacillati</taxon>
        <taxon>Actinomycetota</taxon>
        <taxon>Acidimicrobiia</taxon>
        <taxon>Acidimicrobiales</taxon>
        <taxon>Iamiaceae</taxon>
        <taxon>Iamia</taxon>
    </lineage>
</organism>
<evidence type="ECO:0000259" key="3">
    <source>
        <dbReference type="PROSITE" id="PS51186"/>
    </source>
</evidence>
<dbReference type="CDD" id="cd04301">
    <property type="entry name" value="NAT_SF"/>
    <property type="match status" value="1"/>
</dbReference>
<protein>
    <submittedName>
        <fullName evidence="4">GNAT family N-acetyltransferase</fullName>
    </submittedName>
</protein>
<dbReference type="PANTHER" id="PTHR43877">
    <property type="entry name" value="AMINOALKYLPHOSPHONATE N-ACETYLTRANSFERASE-RELATED-RELATED"/>
    <property type="match status" value="1"/>
</dbReference>
<sequence>MEHEAHRAEADEVTVEVVDPTDGRAEHCLARYYAELDARMATGFDPDASLTPDPDEVRAPRGAFLLATLRGTPVGCAALKLPDAAPAEVKRMWVDPTVRGRGLARRLLAEVEARAVAAGRPTLRLDTNGVLTAAIALYRSAGYVEVPPFNDEPHADHWFEKRLSQPSRADDQGVPGTT</sequence>
<dbReference type="EMBL" id="CP116942">
    <property type="protein sequence ID" value="WCO68192.1"/>
    <property type="molecule type" value="Genomic_DNA"/>
</dbReference>
<dbReference type="RefSeq" id="WP_272737709.1">
    <property type="nucleotide sequence ID" value="NZ_CP116942.1"/>
</dbReference>
<dbReference type="Pfam" id="PF00583">
    <property type="entry name" value="Acetyltransf_1"/>
    <property type="match status" value="1"/>
</dbReference>
<dbReference type="InterPro" id="IPR050832">
    <property type="entry name" value="Bact_Acetyltransf"/>
</dbReference>
<keyword evidence="1" id="KW-0808">Transferase</keyword>
<keyword evidence="2" id="KW-0012">Acyltransferase</keyword>
<dbReference type="AlphaFoldDB" id="A0AAE9YGS1"/>
<evidence type="ECO:0000256" key="1">
    <source>
        <dbReference type="ARBA" id="ARBA00022679"/>
    </source>
</evidence>
<dbReference type="SUPFAM" id="SSF55729">
    <property type="entry name" value="Acyl-CoA N-acyltransferases (Nat)"/>
    <property type="match status" value="1"/>
</dbReference>
<evidence type="ECO:0000313" key="5">
    <source>
        <dbReference type="Proteomes" id="UP001216390"/>
    </source>
</evidence>
<accession>A0AAE9YGS1</accession>
<proteinExistence type="predicted"/>
<dbReference type="InterPro" id="IPR000182">
    <property type="entry name" value="GNAT_dom"/>
</dbReference>
<reference evidence="4" key="1">
    <citation type="submission" date="2023-01" db="EMBL/GenBank/DDBJ databases">
        <title>The diversity of Class Acidimicrobiia in South China Sea sediment environments and the proposal of Iamia marina sp. nov., a novel species of the genus Iamia.</title>
        <authorList>
            <person name="He Y."/>
            <person name="Tian X."/>
        </authorList>
    </citation>
    <scope>NUCLEOTIDE SEQUENCE</scope>
    <source>
        <strain evidence="4">DSM 19957</strain>
    </source>
</reference>
<evidence type="ECO:0000256" key="2">
    <source>
        <dbReference type="ARBA" id="ARBA00023315"/>
    </source>
</evidence>